<dbReference type="EMBL" id="CALOZG010000013">
    <property type="protein sequence ID" value="CAH4031091.1"/>
    <property type="molecule type" value="Genomic_DNA"/>
</dbReference>
<keyword evidence="1" id="KW-1133">Transmembrane helix</keyword>
<keyword evidence="1" id="KW-0472">Membrane</keyword>
<evidence type="ECO:0000256" key="1">
    <source>
        <dbReference type="SAM" id="Phobius"/>
    </source>
</evidence>
<keyword evidence="1" id="KW-0812">Transmembrane</keyword>
<dbReference type="Proteomes" id="UP001152562">
    <property type="component" value="Unassembled WGS sequence"/>
</dbReference>
<dbReference type="AlphaFoldDB" id="A0A9P0TEV1"/>
<accession>A0A9P0TEV1</accession>
<keyword evidence="3" id="KW-1185">Reference proteome</keyword>
<protein>
    <submittedName>
        <fullName evidence="2">Uncharacterized protein</fullName>
    </submittedName>
</protein>
<gene>
    <name evidence="2" type="ORF">PIBRA_LOCUS7662</name>
</gene>
<proteinExistence type="predicted"/>
<feature type="transmembrane region" description="Helical" evidence="1">
    <location>
        <begin position="68"/>
        <end position="89"/>
    </location>
</feature>
<evidence type="ECO:0000313" key="2">
    <source>
        <dbReference type="EMBL" id="CAH4031091.1"/>
    </source>
</evidence>
<sequence length="111" mass="12447">MCNDKIVGSYVACKCDAKGCGRRNLATRRSNDGLDVAVPYVEQFIGVEHVHETSQLSKQIELAPSRRAVTHVIVLFKGSVLCYFGKVFVWRARRKMNIDDFIGTGDDLLKN</sequence>
<reference evidence="2" key="1">
    <citation type="submission" date="2022-05" db="EMBL/GenBank/DDBJ databases">
        <authorList>
            <person name="Okamura Y."/>
        </authorList>
    </citation>
    <scope>NUCLEOTIDE SEQUENCE</scope>
</reference>
<organism evidence="2 3">
    <name type="scientific">Pieris brassicae</name>
    <name type="common">White butterfly</name>
    <name type="synonym">Large white butterfly</name>
    <dbReference type="NCBI Taxonomy" id="7116"/>
    <lineage>
        <taxon>Eukaryota</taxon>
        <taxon>Metazoa</taxon>
        <taxon>Ecdysozoa</taxon>
        <taxon>Arthropoda</taxon>
        <taxon>Hexapoda</taxon>
        <taxon>Insecta</taxon>
        <taxon>Pterygota</taxon>
        <taxon>Neoptera</taxon>
        <taxon>Endopterygota</taxon>
        <taxon>Lepidoptera</taxon>
        <taxon>Glossata</taxon>
        <taxon>Ditrysia</taxon>
        <taxon>Papilionoidea</taxon>
        <taxon>Pieridae</taxon>
        <taxon>Pierinae</taxon>
        <taxon>Pieris</taxon>
    </lineage>
</organism>
<name>A0A9P0TEV1_PIEBR</name>
<comment type="caution">
    <text evidence="2">The sequence shown here is derived from an EMBL/GenBank/DDBJ whole genome shotgun (WGS) entry which is preliminary data.</text>
</comment>
<evidence type="ECO:0000313" key="3">
    <source>
        <dbReference type="Proteomes" id="UP001152562"/>
    </source>
</evidence>